<dbReference type="EMBL" id="JACHID010000001">
    <property type="protein sequence ID" value="MBB5020967.1"/>
    <property type="molecule type" value="Genomic_DNA"/>
</dbReference>
<evidence type="ECO:0000313" key="5">
    <source>
        <dbReference type="Proteomes" id="UP000528322"/>
    </source>
</evidence>
<dbReference type="Gene3D" id="3.40.50.11750">
    <property type="entry name" value="HypD, alpha/beta domain 1"/>
    <property type="match status" value="2"/>
</dbReference>
<dbReference type="PIRSF" id="PIRSF005622">
    <property type="entry name" value="Hydrgn_mat_hypD"/>
    <property type="match status" value="1"/>
</dbReference>
<dbReference type="NCBIfam" id="TIGR00075">
    <property type="entry name" value="hypD"/>
    <property type="match status" value="1"/>
</dbReference>
<dbReference type="RefSeq" id="WP_183728714.1">
    <property type="nucleotide sequence ID" value="NZ_JACHID010000001.1"/>
</dbReference>
<evidence type="ECO:0000256" key="3">
    <source>
        <dbReference type="ARBA" id="ARBA00023004"/>
    </source>
</evidence>
<dbReference type="Pfam" id="PF01924">
    <property type="entry name" value="HypD"/>
    <property type="match status" value="1"/>
</dbReference>
<dbReference type="InterPro" id="IPR042244">
    <property type="entry name" value="HypD_2_sf"/>
</dbReference>
<dbReference type="PANTHER" id="PTHR30149">
    <property type="entry name" value="HYDROGENASE PROTEIN ASSEMBLY PROTEIN HYPD"/>
    <property type="match status" value="1"/>
</dbReference>
<keyword evidence="2" id="KW-0479">Metal-binding</keyword>
<dbReference type="PANTHER" id="PTHR30149:SF0">
    <property type="entry name" value="HYDROGENASE MATURATION FACTOR HYPD"/>
    <property type="match status" value="1"/>
</dbReference>
<dbReference type="GO" id="GO:0005506">
    <property type="term" value="F:iron ion binding"/>
    <property type="evidence" value="ECO:0007669"/>
    <property type="project" value="TreeGrafter"/>
</dbReference>
<keyword evidence="5" id="KW-1185">Reference proteome</keyword>
<evidence type="ECO:0000313" key="4">
    <source>
        <dbReference type="EMBL" id="MBB5020967.1"/>
    </source>
</evidence>
<dbReference type="Gene3D" id="6.10.20.100">
    <property type="match status" value="1"/>
</dbReference>
<comment type="caution">
    <text evidence="4">The sequence shown here is derived from an EMBL/GenBank/DDBJ whole genome shotgun (WGS) entry which is preliminary data.</text>
</comment>
<accession>A0A7W7Y373</accession>
<sequence length="370" mass="40892">MSIQQLKEHLRHPSVISSLADDINKLGRTIDQPLRIMEICGGHTHAIVKNGLDTLVTQVVRFVHGPGCPVCVLPQSRIDQALYLARENGTILVCLGDMMRVPGSEGETLQHCRAQGADVRFVYSPLETLDIARKNPGSSVVFFAIGFETTTPTTAALVQHTIDAKIPNIKFHINHVLVPPAIDALLHGNRQRPDAFIAPGHVSVITGWKPYELLSQKHHVPIAVAGFEPIDILEAIRELLICHIKKIDITLNSYHRVVSYKGNHRAQELVDRYFDIRSHFNWRGLGSIPASALQFREEYSHLDAETSIPHIPAQDTHPTCQCGAILMGQSHPWECPLFGNACTPAHPVGSCMVSNEGACAAYYRYRGVSL</sequence>
<name>A0A7W7Y373_9BACT</name>
<dbReference type="Proteomes" id="UP000528322">
    <property type="component" value="Unassembled WGS sequence"/>
</dbReference>
<proteinExistence type="inferred from homology"/>
<dbReference type="InterPro" id="IPR002780">
    <property type="entry name" value="Hyd_form_HypD"/>
</dbReference>
<evidence type="ECO:0000256" key="2">
    <source>
        <dbReference type="ARBA" id="ARBA00022723"/>
    </source>
</evidence>
<dbReference type="GO" id="GO:0070025">
    <property type="term" value="F:carbon monoxide binding"/>
    <property type="evidence" value="ECO:0007669"/>
    <property type="project" value="TreeGrafter"/>
</dbReference>
<reference evidence="4 5" key="1">
    <citation type="submission" date="2020-08" db="EMBL/GenBank/DDBJ databases">
        <title>Genomic Encyclopedia of Type Strains, Phase IV (KMG-IV): sequencing the most valuable type-strain genomes for metagenomic binning, comparative biology and taxonomic classification.</title>
        <authorList>
            <person name="Goeker M."/>
        </authorList>
    </citation>
    <scope>NUCLEOTIDE SEQUENCE [LARGE SCALE GENOMIC DNA]</scope>
    <source>
        <strain evidence="4 5">DSM 22071</strain>
    </source>
</reference>
<dbReference type="GO" id="GO:0051539">
    <property type="term" value="F:4 iron, 4 sulfur cluster binding"/>
    <property type="evidence" value="ECO:0007669"/>
    <property type="project" value="TreeGrafter"/>
</dbReference>
<dbReference type="AlphaFoldDB" id="A0A7W7Y373"/>
<protein>
    <submittedName>
        <fullName evidence="4">Hydrogenase expression/formation protein HypD</fullName>
    </submittedName>
</protein>
<dbReference type="InterPro" id="IPR042243">
    <property type="entry name" value="HypD_1"/>
</dbReference>
<dbReference type="GO" id="GO:0051604">
    <property type="term" value="P:protein maturation"/>
    <property type="evidence" value="ECO:0007669"/>
    <property type="project" value="TreeGrafter"/>
</dbReference>
<evidence type="ECO:0000256" key="1">
    <source>
        <dbReference type="ARBA" id="ARBA00007888"/>
    </source>
</evidence>
<comment type="similarity">
    <text evidence="1">Belongs to the HypD family.</text>
</comment>
<organism evidence="4 5">
    <name type="scientific">Desulfurispira natronophila</name>
    <dbReference type="NCBI Taxonomy" id="682562"/>
    <lineage>
        <taxon>Bacteria</taxon>
        <taxon>Pseudomonadati</taxon>
        <taxon>Chrysiogenota</taxon>
        <taxon>Chrysiogenia</taxon>
        <taxon>Chrysiogenales</taxon>
        <taxon>Chrysiogenaceae</taxon>
        <taxon>Desulfurispira</taxon>
    </lineage>
</organism>
<keyword evidence="3" id="KW-0408">Iron</keyword>
<gene>
    <name evidence="4" type="ORF">HNR37_000270</name>
</gene>